<dbReference type="EMBL" id="JXTC01000484">
    <property type="protein sequence ID" value="PON50583.1"/>
    <property type="molecule type" value="Genomic_DNA"/>
</dbReference>
<organism evidence="1 2">
    <name type="scientific">Trema orientale</name>
    <name type="common">Charcoal tree</name>
    <name type="synonym">Celtis orientalis</name>
    <dbReference type="NCBI Taxonomy" id="63057"/>
    <lineage>
        <taxon>Eukaryota</taxon>
        <taxon>Viridiplantae</taxon>
        <taxon>Streptophyta</taxon>
        <taxon>Embryophyta</taxon>
        <taxon>Tracheophyta</taxon>
        <taxon>Spermatophyta</taxon>
        <taxon>Magnoliopsida</taxon>
        <taxon>eudicotyledons</taxon>
        <taxon>Gunneridae</taxon>
        <taxon>Pentapetalae</taxon>
        <taxon>rosids</taxon>
        <taxon>fabids</taxon>
        <taxon>Rosales</taxon>
        <taxon>Cannabaceae</taxon>
        <taxon>Trema</taxon>
    </lineage>
</organism>
<name>A0A2P5BP90_TREOI</name>
<evidence type="ECO:0000313" key="2">
    <source>
        <dbReference type="Proteomes" id="UP000237000"/>
    </source>
</evidence>
<accession>A0A2P5BP90</accession>
<dbReference type="InParanoid" id="A0A2P5BP90"/>
<comment type="caution">
    <text evidence="1">The sequence shown here is derived from an EMBL/GenBank/DDBJ whole genome shotgun (WGS) entry which is preliminary data.</text>
</comment>
<evidence type="ECO:0000313" key="1">
    <source>
        <dbReference type="EMBL" id="PON50583.1"/>
    </source>
</evidence>
<protein>
    <submittedName>
        <fullName evidence="1">Uncharacterized protein</fullName>
    </submittedName>
</protein>
<keyword evidence="2" id="KW-1185">Reference proteome</keyword>
<reference evidence="2" key="1">
    <citation type="submission" date="2016-06" db="EMBL/GenBank/DDBJ databases">
        <title>Parallel loss of symbiosis genes in relatives of nitrogen-fixing non-legume Parasponia.</title>
        <authorList>
            <person name="Van Velzen R."/>
            <person name="Holmer R."/>
            <person name="Bu F."/>
            <person name="Rutten L."/>
            <person name="Van Zeijl A."/>
            <person name="Liu W."/>
            <person name="Santuari L."/>
            <person name="Cao Q."/>
            <person name="Sharma T."/>
            <person name="Shen D."/>
            <person name="Roswanjaya Y."/>
            <person name="Wardhani T."/>
            <person name="Kalhor M.S."/>
            <person name="Jansen J."/>
            <person name="Van den Hoogen J."/>
            <person name="Gungor B."/>
            <person name="Hartog M."/>
            <person name="Hontelez J."/>
            <person name="Verver J."/>
            <person name="Yang W.-C."/>
            <person name="Schijlen E."/>
            <person name="Repin R."/>
            <person name="Schilthuizen M."/>
            <person name="Schranz E."/>
            <person name="Heidstra R."/>
            <person name="Miyata K."/>
            <person name="Fedorova E."/>
            <person name="Kohlen W."/>
            <person name="Bisseling T."/>
            <person name="Smit S."/>
            <person name="Geurts R."/>
        </authorList>
    </citation>
    <scope>NUCLEOTIDE SEQUENCE [LARGE SCALE GENOMIC DNA]</scope>
    <source>
        <strain evidence="2">cv. RG33-2</strain>
    </source>
</reference>
<proteinExistence type="predicted"/>
<dbReference type="AlphaFoldDB" id="A0A2P5BP90"/>
<dbReference type="Proteomes" id="UP000237000">
    <property type="component" value="Unassembled WGS sequence"/>
</dbReference>
<gene>
    <name evidence="1" type="ORF">TorRG33x02_313730</name>
</gene>
<sequence length="68" mass="7360">MNAFVPYSSLTSSNVVVEDECTEQGKVSPVSKAGCAAAIVLYLCVGNLWSLHDQGQIFCRSIYKRTSS</sequence>